<evidence type="ECO:0000256" key="5">
    <source>
        <dbReference type="ARBA" id="ARBA00022519"/>
    </source>
</evidence>
<dbReference type="GO" id="GO:0031992">
    <property type="term" value="F:energy transducer activity"/>
    <property type="evidence" value="ECO:0007669"/>
    <property type="project" value="InterPro"/>
</dbReference>
<evidence type="ECO:0000313" key="14">
    <source>
        <dbReference type="Proteomes" id="UP000278351"/>
    </source>
</evidence>
<keyword evidence="5" id="KW-0997">Cell inner membrane</keyword>
<dbReference type="InterPro" id="IPR037682">
    <property type="entry name" value="TonB_C"/>
</dbReference>
<dbReference type="InterPro" id="IPR006260">
    <property type="entry name" value="TonB/TolA_C"/>
</dbReference>
<dbReference type="Proteomes" id="UP000278351">
    <property type="component" value="Unassembled WGS sequence"/>
</dbReference>
<evidence type="ECO:0000256" key="10">
    <source>
        <dbReference type="SAM" id="MobiDB-lite"/>
    </source>
</evidence>
<keyword evidence="6 11" id="KW-0812">Transmembrane</keyword>
<evidence type="ECO:0000256" key="9">
    <source>
        <dbReference type="ARBA" id="ARBA00023136"/>
    </source>
</evidence>
<evidence type="ECO:0000256" key="11">
    <source>
        <dbReference type="SAM" id="Phobius"/>
    </source>
</evidence>
<proteinExistence type="inferred from homology"/>
<evidence type="ECO:0000256" key="7">
    <source>
        <dbReference type="ARBA" id="ARBA00022927"/>
    </source>
</evidence>
<gene>
    <name evidence="13" type="ORF">EGT74_04075</name>
</gene>
<dbReference type="GO" id="GO:0055085">
    <property type="term" value="P:transmembrane transport"/>
    <property type="evidence" value="ECO:0007669"/>
    <property type="project" value="InterPro"/>
</dbReference>
<feature type="transmembrane region" description="Helical" evidence="11">
    <location>
        <begin position="39"/>
        <end position="57"/>
    </location>
</feature>
<evidence type="ECO:0000256" key="2">
    <source>
        <dbReference type="ARBA" id="ARBA00006555"/>
    </source>
</evidence>
<dbReference type="SUPFAM" id="SSF74653">
    <property type="entry name" value="TolA/TonB C-terminal domain"/>
    <property type="match status" value="1"/>
</dbReference>
<evidence type="ECO:0000256" key="3">
    <source>
        <dbReference type="ARBA" id="ARBA00022448"/>
    </source>
</evidence>
<evidence type="ECO:0000256" key="1">
    <source>
        <dbReference type="ARBA" id="ARBA00004383"/>
    </source>
</evidence>
<evidence type="ECO:0000256" key="4">
    <source>
        <dbReference type="ARBA" id="ARBA00022475"/>
    </source>
</evidence>
<dbReference type="GO" id="GO:0015891">
    <property type="term" value="P:siderophore transport"/>
    <property type="evidence" value="ECO:0007669"/>
    <property type="project" value="InterPro"/>
</dbReference>
<dbReference type="InterPro" id="IPR003538">
    <property type="entry name" value="TonB"/>
</dbReference>
<reference evidence="13 14" key="1">
    <citation type="submission" date="2018-11" db="EMBL/GenBank/DDBJ databases">
        <title>Chitinophaga lutea sp.nov., isolate from arsenic contaminated soil.</title>
        <authorList>
            <person name="Zong Y."/>
        </authorList>
    </citation>
    <scope>NUCLEOTIDE SEQUENCE [LARGE SCALE GENOMIC DNA]</scope>
    <source>
        <strain evidence="13 14">ZY74</strain>
    </source>
</reference>
<feature type="region of interest" description="Disordered" evidence="10">
    <location>
        <begin position="142"/>
        <end position="162"/>
    </location>
</feature>
<evidence type="ECO:0000313" key="13">
    <source>
        <dbReference type="EMBL" id="RPE12731.1"/>
    </source>
</evidence>
<dbReference type="Pfam" id="PF03544">
    <property type="entry name" value="TonB_C"/>
    <property type="match status" value="1"/>
</dbReference>
<dbReference type="RefSeq" id="WP_123845245.1">
    <property type="nucleotide sequence ID" value="NZ_RPDH01000001.1"/>
</dbReference>
<keyword evidence="4" id="KW-1003">Cell membrane</keyword>
<keyword evidence="14" id="KW-1185">Reference proteome</keyword>
<dbReference type="EMBL" id="RPDH01000001">
    <property type="protein sequence ID" value="RPE12731.1"/>
    <property type="molecule type" value="Genomic_DNA"/>
</dbReference>
<dbReference type="InterPro" id="IPR051045">
    <property type="entry name" value="TonB-dependent_transducer"/>
</dbReference>
<dbReference type="NCBIfam" id="TIGR01352">
    <property type="entry name" value="tonB_Cterm"/>
    <property type="match status" value="1"/>
</dbReference>
<comment type="similarity">
    <text evidence="2">Belongs to the TonB family.</text>
</comment>
<protein>
    <submittedName>
        <fullName evidence="13">Energy transducer TonB</fullName>
    </submittedName>
</protein>
<evidence type="ECO:0000256" key="8">
    <source>
        <dbReference type="ARBA" id="ARBA00022989"/>
    </source>
</evidence>
<keyword evidence="9 11" id="KW-0472">Membrane</keyword>
<keyword evidence="7" id="KW-0653">Protein transport</keyword>
<organism evidence="13 14">
    <name type="scientific">Chitinophaga lutea</name>
    <dbReference type="NCBI Taxonomy" id="2488634"/>
    <lineage>
        <taxon>Bacteria</taxon>
        <taxon>Pseudomonadati</taxon>
        <taxon>Bacteroidota</taxon>
        <taxon>Chitinophagia</taxon>
        <taxon>Chitinophagales</taxon>
        <taxon>Chitinophagaceae</taxon>
        <taxon>Chitinophaga</taxon>
    </lineage>
</organism>
<dbReference type="GO" id="GO:0030288">
    <property type="term" value="C:outer membrane-bounded periplasmic space"/>
    <property type="evidence" value="ECO:0007669"/>
    <property type="project" value="InterPro"/>
</dbReference>
<dbReference type="PROSITE" id="PS52015">
    <property type="entry name" value="TONB_CTD"/>
    <property type="match status" value="1"/>
</dbReference>
<name>A0A3N4Q5E1_9BACT</name>
<keyword evidence="3" id="KW-0813">Transport</keyword>
<evidence type="ECO:0000256" key="6">
    <source>
        <dbReference type="ARBA" id="ARBA00022692"/>
    </source>
</evidence>
<sequence length="281" mass="31046">METTKLEKSDFLDILFDARNKDYGAYELRRRYDRRVRNAVLGMGGLVLLVIGGYTISTKLLASGEVNHKVIVPADIIELKNIPKEEKVLTPPPTIRQPAPAASKPTVQHVVFKIEKDENVKPEDEPMKNADLKDPAIGFKTDLNGDPNGSDNGIENGLKGGNDVIEAPKAEKKEDIPTIVEIMPEFPGGQDALAKFLRNNLRYPPMAIDNAVQGTVFVKFVVRGNGEITDVELIGVKKGAGLDEEALRVVKKMPKWKPGRQNGQSVPVYFNLPIKFHLEGE</sequence>
<dbReference type="OrthoDB" id="1039448at2"/>
<accession>A0A3N4Q5E1</accession>
<comment type="caution">
    <text evidence="13">The sequence shown here is derived from an EMBL/GenBank/DDBJ whole genome shotgun (WGS) entry which is preliminary data.</text>
</comment>
<dbReference type="PANTHER" id="PTHR33446:SF2">
    <property type="entry name" value="PROTEIN TONB"/>
    <property type="match status" value="1"/>
</dbReference>
<dbReference type="AlphaFoldDB" id="A0A3N4Q5E1"/>
<keyword evidence="8 11" id="KW-1133">Transmembrane helix</keyword>
<feature type="domain" description="TonB C-terminal" evidence="12">
    <location>
        <begin position="188"/>
        <end position="281"/>
    </location>
</feature>
<dbReference type="Gene3D" id="3.30.1150.10">
    <property type="match status" value="1"/>
</dbReference>
<dbReference type="PRINTS" id="PR01374">
    <property type="entry name" value="TONBPROTEIN"/>
</dbReference>
<dbReference type="PANTHER" id="PTHR33446">
    <property type="entry name" value="PROTEIN TONB-RELATED"/>
    <property type="match status" value="1"/>
</dbReference>
<dbReference type="GO" id="GO:0098797">
    <property type="term" value="C:plasma membrane protein complex"/>
    <property type="evidence" value="ECO:0007669"/>
    <property type="project" value="TreeGrafter"/>
</dbReference>
<evidence type="ECO:0000259" key="12">
    <source>
        <dbReference type="PROSITE" id="PS52015"/>
    </source>
</evidence>
<dbReference type="GO" id="GO:0015031">
    <property type="term" value="P:protein transport"/>
    <property type="evidence" value="ECO:0007669"/>
    <property type="project" value="UniProtKB-KW"/>
</dbReference>
<comment type="subcellular location">
    <subcellularLocation>
        <location evidence="1">Cell inner membrane</location>
        <topology evidence="1">Single-pass membrane protein</topology>
        <orientation evidence="1">Periplasmic side</orientation>
    </subcellularLocation>
</comment>